<dbReference type="RefSeq" id="WP_175169120.1">
    <property type="nucleotide sequence ID" value="NZ_CADIJQ010000001.1"/>
</dbReference>
<sequence length="227" mass="23883">MHSYPALAQAHGIPLPALLRHLIEAGLADYGADVKAWVADWRANKLAAQPALSCIDDFEWIKADEAAETIDEWLNPAYQHGRRFLPFAQTGAGDAYCLTPLSNGGVGVALVWHDADTSKIEAVSFDVFAYEAVVRSAGDASHLIDDGFSRAEAAQCVAANLRAVAPSLPQDLRAELDGIAQLLTGSDGQADGPALVPAAAVDAALARVPAVQDAPFVVVARWECGEG</sequence>
<dbReference type="AlphaFoldDB" id="A0A6S6ZE95"/>
<proteinExistence type="predicted"/>
<dbReference type="Proteomes" id="UP000494269">
    <property type="component" value="Unassembled WGS sequence"/>
</dbReference>
<feature type="domain" description="Knr4/Smi1-like" evidence="1">
    <location>
        <begin position="7"/>
        <end position="128"/>
    </location>
</feature>
<organism evidence="2 3">
    <name type="scientific">Achromobacter kerstersii</name>
    <dbReference type="NCBI Taxonomy" id="1353890"/>
    <lineage>
        <taxon>Bacteria</taxon>
        <taxon>Pseudomonadati</taxon>
        <taxon>Pseudomonadota</taxon>
        <taxon>Betaproteobacteria</taxon>
        <taxon>Burkholderiales</taxon>
        <taxon>Alcaligenaceae</taxon>
        <taxon>Achromobacter</taxon>
    </lineage>
</organism>
<accession>A0A6S6ZE95</accession>
<keyword evidence="3" id="KW-1185">Reference proteome</keyword>
<name>A0A6S6ZE95_9BURK</name>
<gene>
    <name evidence="2" type="ORF">LMG3441_01239</name>
</gene>
<dbReference type="EMBL" id="CADIJQ010000001">
    <property type="protein sequence ID" value="CAB3674270.1"/>
    <property type="molecule type" value="Genomic_DNA"/>
</dbReference>
<dbReference type="InterPro" id="IPR018958">
    <property type="entry name" value="Knr4/Smi1-like_dom"/>
</dbReference>
<protein>
    <recommendedName>
        <fullName evidence="1">Knr4/Smi1-like domain-containing protein</fullName>
    </recommendedName>
</protein>
<evidence type="ECO:0000313" key="2">
    <source>
        <dbReference type="EMBL" id="CAB3674270.1"/>
    </source>
</evidence>
<reference evidence="2 3" key="1">
    <citation type="submission" date="2020-04" db="EMBL/GenBank/DDBJ databases">
        <authorList>
            <person name="De Canck E."/>
        </authorList>
    </citation>
    <scope>NUCLEOTIDE SEQUENCE [LARGE SCALE GENOMIC DNA]</scope>
    <source>
        <strain evidence="2 3">LMG 3441</strain>
    </source>
</reference>
<evidence type="ECO:0000313" key="3">
    <source>
        <dbReference type="Proteomes" id="UP000494269"/>
    </source>
</evidence>
<evidence type="ECO:0000259" key="1">
    <source>
        <dbReference type="Pfam" id="PF09346"/>
    </source>
</evidence>
<dbReference type="Pfam" id="PF09346">
    <property type="entry name" value="SMI1_KNR4"/>
    <property type="match status" value="1"/>
</dbReference>